<gene>
    <name evidence="1" type="ORF">JK629_10280</name>
</gene>
<protein>
    <recommendedName>
        <fullName evidence="3">Transcriptional regulator</fullName>
    </recommendedName>
</protein>
<dbReference type="EMBL" id="CP068439">
    <property type="protein sequence ID" value="QQX75721.1"/>
    <property type="molecule type" value="Genomic_DNA"/>
</dbReference>
<name>A0ABX7DQ60_9FLAO</name>
<reference evidence="1 2" key="1">
    <citation type="submission" date="2021-01" db="EMBL/GenBank/DDBJ databases">
        <title>Aequorivita sp. strain KX20305, a bacterium isolated from the sediment collected at a cold seep field in South China Sea.</title>
        <authorList>
            <person name="Zhang H."/>
            <person name="Li C."/>
        </authorList>
    </citation>
    <scope>NUCLEOTIDE SEQUENCE [LARGE SCALE GENOMIC DNA]</scope>
    <source>
        <strain evidence="1 2">KX20305</strain>
    </source>
</reference>
<sequence length="119" mass="13721">MKTKFIQKNTSPHLGKLVKDHITKHKVYKSSLSRYMERQPSTIEYYLKKPTLQTAILWELSTSLKHNFFMDLAAQLPADFTTNAPDPTLPFKERIAALEEENKILTTKVETLMAVVGKR</sequence>
<keyword evidence="2" id="KW-1185">Reference proteome</keyword>
<organism evidence="1 2">
    <name type="scientific">Aequorivita iocasae</name>
    <dbReference type="NCBI Taxonomy" id="2803865"/>
    <lineage>
        <taxon>Bacteria</taxon>
        <taxon>Pseudomonadati</taxon>
        <taxon>Bacteroidota</taxon>
        <taxon>Flavobacteriia</taxon>
        <taxon>Flavobacteriales</taxon>
        <taxon>Flavobacteriaceae</taxon>
        <taxon>Aequorivita</taxon>
    </lineage>
</organism>
<evidence type="ECO:0000313" key="2">
    <source>
        <dbReference type="Proteomes" id="UP000629420"/>
    </source>
</evidence>
<dbReference type="Proteomes" id="UP000629420">
    <property type="component" value="Chromosome"/>
</dbReference>
<evidence type="ECO:0000313" key="1">
    <source>
        <dbReference type="EMBL" id="QQX75721.1"/>
    </source>
</evidence>
<accession>A0ABX7DQ60</accession>
<evidence type="ECO:0008006" key="3">
    <source>
        <dbReference type="Google" id="ProtNLM"/>
    </source>
</evidence>
<proteinExistence type="predicted"/>
<dbReference type="RefSeq" id="WP_202335535.1">
    <property type="nucleotide sequence ID" value="NZ_CP068439.1"/>
</dbReference>